<dbReference type="PROSITE" id="PS51257">
    <property type="entry name" value="PROKAR_LIPOPROTEIN"/>
    <property type="match status" value="1"/>
</dbReference>
<sequence>MDDPHRKRSQKKASNFETTIWAIKIALICVGIGSCLVLFKIAVIPYTSTFLISTIPCVWSYIKAFLSPPYIYILVNFIILAIVASSTFHHQGQIMKPVRKALLHTEKSLNLNFGFGFKGDEDEVAVFEVAASQEATKESHRQDQEWKNIIFTQNQEQEEEVIKPMAAAASVDENVDPSAGTSDDEALSGKSGETTGETAGEEKVGSPKPEEPDDSLDSVWKAIMESQEKPAWLLKKSDTWDSPPRVAAAAAAARAEALPPAPAAGSCRHELRKSDTFRERVPSAREKRKTNRDELQKRSDEFIKKINNDLKLQREESNQRYIERVNRGVY</sequence>
<evidence type="ECO:0000313" key="4">
    <source>
        <dbReference type="EMBL" id="KAL3716359.1"/>
    </source>
</evidence>
<keyword evidence="2" id="KW-0812">Transmembrane</keyword>
<organism evidence="4 5">
    <name type="scientific">Eucalyptus globulus</name>
    <name type="common">Tasmanian blue gum</name>
    <dbReference type="NCBI Taxonomy" id="34317"/>
    <lineage>
        <taxon>Eukaryota</taxon>
        <taxon>Viridiplantae</taxon>
        <taxon>Streptophyta</taxon>
        <taxon>Embryophyta</taxon>
        <taxon>Tracheophyta</taxon>
        <taxon>Spermatophyta</taxon>
        <taxon>Magnoliopsida</taxon>
        <taxon>eudicotyledons</taxon>
        <taxon>Gunneridae</taxon>
        <taxon>Pentapetalae</taxon>
        <taxon>rosids</taxon>
        <taxon>malvids</taxon>
        <taxon>Myrtales</taxon>
        <taxon>Myrtaceae</taxon>
        <taxon>Myrtoideae</taxon>
        <taxon>Eucalypteae</taxon>
        <taxon>Eucalyptus</taxon>
    </lineage>
</organism>
<keyword evidence="5" id="KW-1185">Reference proteome</keyword>
<dbReference type="PANTHER" id="PTHR33098">
    <property type="entry name" value="COTTON FIBER (DUF761)"/>
    <property type="match status" value="1"/>
</dbReference>
<feature type="transmembrane region" description="Helical" evidence="2">
    <location>
        <begin position="70"/>
        <end position="90"/>
    </location>
</feature>
<feature type="region of interest" description="Disordered" evidence="1">
    <location>
        <begin position="172"/>
        <end position="215"/>
    </location>
</feature>
<name>A0ABD3IQA3_EUCGL</name>
<dbReference type="AlphaFoldDB" id="A0ABD3IQA3"/>
<evidence type="ECO:0000256" key="2">
    <source>
        <dbReference type="SAM" id="Phobius"/>
    </source>
</evidence>
<evidence type="ECO:0000259" key="3">
    <source>
        <dbReference type="Pfam" id="PF14364"/>
    </source>
</evidence>
<keyword evidence="2" id="KW-0472">Membrane</keyword>
<protein>
    <recommendedName>
        <fullName evidence="3">DUF4408 domain-containing protein</fullName>
    </recommendedName>
</protein>
<dbReference type="PANTHER" id="PTHR33098:SF114">
    <property type="entry name" value="DUF4408 DOMAIN-CONTAINING PROTEIN"/>
    <property type="match status" value="1"/>
</dbReference>
<gene>
    <name evidence="4" type="ORF">ACJRO7_008028</name>
</gene>
<feature type="domain" description="DUF4408" evidence="3">
    <location>
        <begin position="56"/>
        <end position="88"/>
    </location>
</feature>
<dbReference type="InterPro" id="IPR008480">
    <property type="entry name" value="DUF761_pln"/>
</dbReference>
<feature type="transmembrane region" description="Helical" evidence="2">
    <location>
        <begin position="21"/>
        <end position="43"/>
    </location>
</feature>
<dbReference type="Pfam" id="PF14364">
    <property type="entry name" value="DUF4408"/>
    <property type="match status" value="1"/>
</dbReference>
<dbReference type="InterPro" id="IPR025520">
    <property type="entry name" value="DUF4408"/>
</dbReference>
<keyword evidence="2" id="KW-1133">Transmembrane helix</keyword>
<feature type="region of interest" description="Disordered" evidence="1">
    <location>
        <begin position="253"/>
        <end position="299"/>
    </location>
</feature>
<dbReference type="Pfam" id="PF05553">
    <property type="entry name" value="DUF761"/>
    <property type="match status" value="1"/>
</dbReference>
<feature type="compositionally biased region" description="Basic and acidic residues" evidence="1">
    <location>
        <begin position="200"/>
        <end position="210"/>
    </location>
</feature>
<reference evidence="4 5" key="1">
    <citation type="submission" date="2024-11" db="EMBL/GenBank/DDBJ databases">
        <title>Chromosome-level genome assembly of Eucalyptus globulus Labill. provides insights into its genome evolution.</title>
        <authorList>
            <person name="Li X."/>
        </authorList>
    </citation>
    <scope>NUCLEOTIDE SEQUENCE [LARGE SCALE GENOMIC DNA]</scope>
    <source>
        <strain evidence="4">CL2024</strain>
        <tissue evidence="4">Fresh tender leaves</tissue>
    </source>
</reference>
<evidence type="ECO:0000256" key="1">
    <source>
        <dbReference type="SAM" id="MobiDB-lite"/>
    </source>
</evidence>
<accession>A0ABD3IQA3</accession>
<proteinExistence type="predicted"/>
<comment type="caution">
    <text evidence="4">The sequence shown here is derived from an EMBL/GenBank/DDBJ whole genome shotgun (WGS) entry which is preliminary data.</text>
</comment>
<dbReference type="EMBL" id="JBJKBG010000011">
    <property type="protein sequence ID" value="KAL3716359.1"/>
    <property type="molecule type" value="Genomic_DNA"/>
</dbReference>
<evidence type="ECO:0000313" key="5">
    <source>
        <dbReference type="Proteomes" id="UP001634007"/>
    </source>
</evidence>
<dbReference type="Proteomes" id="UP001634007">
    <property type="component" value="Unassembled WGS sequence"/>
</dbReference>
<feature type="compositionally biased region" description="Basic and acidic residues" evidence="1">
    <location>
        <begin position="267"/>
        <end position="299"/>
    </location>
</feature>